<reference evidence="2" key="3">
    <citation type="journal article" date="2016" name="MSphere">
        <title>Comparison of the Gene Coding Contents and Other Unusual Features of the GC-Rich and AT-Rich Branch Probosciviruses.</title>
        <authorList>
            <person name="Ling P.D."/>
            <person name="Long S.Y."/>
            <person name="Zong J.C."/>
            <person name="Heaggans S.Y."/>
            <person name="Qin X."/>
            <person name="Hayward G.S."/>
        </authorList>
    </citation>
    <scope>NUCLEOTIDE SEQUENCE</scope>
    <source>
        <strain evidence="2">IP43 Chellama Vandalur</strain>
    </source>
</reference>
<gene>
    <name evidence="2" type="primary">E31B</name>
</gene>
<reference evidence="2" key="5">
    <citation type="journal article" name="PLoS ONE">
        <title>Extended genotypic evaluation and comparison of twenty-two cases of lethal EEHV1 hemorrhagic disease in wild and captive Asian elephants in India.</title>
        <authorList>
            <person name="Zachariah A."/>
            <person name="Sajesh P.K."/>
            <person name="Santhosh S."/>
            <person name="Bathrachalam C."/>
            <person name="Megha M."/>
            <person name="Pandiyan J."/>
            <person name="Jishnu M."/>
            <person name="Kobragade R.S."/>
            <person name="Long S.Y."/>
            <person name="Zong J.-C."/>
            <person name="Latimer E.M."/>
            <person name="Heaggans S.Y."/>
            <person name="Hayward G.S."/>
        </authorList>
    </citation>
    <scope>NUCLEOTIDE SEQUENCE</scope>
    <source>
        <strain evidence="2">IP43 Chellama Vandalur</strain>
    </source>
</reference>
<dbReference type="EMBL" id="MN366291">
    <property type="protein sequence ID" value="QOE74679.1"/>
    <property type="molecule type" value="Genomic_DNA"/>
</dbReference>
<name>A0A866VTD3_ELHV1</name>
<sequence>MMTITGSLQVIMVITIPIAILKNDDDIYMNIRYSADCTQILTELDNYLETPICNNNRESSSAESTPPPFETSDEGDNFLVLADIIASTPVSENCDTEHNIVSPNDKTESSVYLQNKFPTLSNLDEIECCDNSNVDSSQGNWVGTNDTPSDEQPPVSPGPGVNPEKEDSDGSSDKTGEESPVYQSQRLLIYHPESTEDDDEPCRLKRTAGFYAKTRTAYRGRLSGYGLQRWKLNESVRNRSGESTTNF</sequence>
<evidence type="ECO:0000313" key="2">
    <source>
        <dbReference type="EMBL" id="QOE74679.1"/>
    </source>
</evidence>
<feature type="compositionally biased region" description="Polar residues" evidence="1">
    <location>
        <begin position="55"/>
        <end position="64"/>
    </location>
</feature>
<evidence type="ECO:0000256" key="1">
    <source>
        <dbReference type="SAM" id="MobiDB-lite"/>
    </source>
</evidence>
<feature type="region of interest" description="Disordered" evidence="1">
    <location>
        <begin position="134"/>
        <end position="201"/>
    </location>
</feature>
<accession>A0A866VTD3</accession>
<organism evidence="2">
    <name type="scientific">Elephant endotheliotropic herpesvirus 1A</name>
    <dbReference type="NCBI Taxonomy" id="759753"/>
    <lineage>
        <taxon>Viruses</taxon>
        <taxon>Duplodnaviria</taxon>
        <taxon>Heunggongvirae</taxon>
        <taxon>Peploviricota</taxon>
        <taxon>Herviviricetes</taxon>
        <taxon>Herpesvirales</taxon>
        <taxon>Orthoherpesviridae</taxon>
        <taxon>Betaherpesvirinae</taxon>
        <taxon>Proboscivirus</taxon>
        <taxon>Proboscivirus elephantidbeta1</taxon>
        <taxon>Elephantid herpesvirus 1</taxon>
    </lineage>
</organism>
<reference evidence="2" key="1">
    <citation type="journal article" date="2013" name="Genome Announc.">
        <title>Complete Genome Sequence of Elephant Endotheliotropic Herpesvirus 1A.</title>
        <authorList>
            <person name="Ling P.D."/>
            <person name="Reid J.G."/>
            <person name="Qin X."/>
            <person name="Muzny D.M."/>
            <person name="Gibbs R."/>
            <person name="Petrosino J."/>
            <person name="Peng R."/>
            <person name="Zong J.C."/>
            <person name="Heaggans S.Y."/>
            <person name="Hayward G.S."/>
        </authorList>
    </citation>
    <scope>NUCLEOTIDE SEQUENCE</scope>
    <source>
        <strain evidence="2">IP43 Chellama Vandalur</strain>
    </source>
</reference>
<feature type="region of interest" description="Disordered" evidence="1">
    <location>
        <begin position="55"/>
        <end position="74"/>
    </location>
</feature>
<proteinExistence type="predicted"/>
<protein>
    <submittedName>
        <fullName evidence="2">Protein E31B</fullName>
    </submittedName>
</protein>
<feature type="compositionally biased region" description="Polar residues" evidence="1">
    <location>
        <begin position="134"/>
        <end position="147"/>
    </location>
</feature>
<reference evidence="2" key="4">
    <citation type="submission" date="2019-08" db="EMBL/GenBank/DDBJ databases">
        <title>Annotated Complete DNA Sequences of Six EEHV1A Genomes from Lethal HD Cases in Young Asian Elephants from India.</title>
        <authorList>
            <person name="Krishnankutty S.P."/>
            <person name="Zachariah A."/>
            <person name="Maheswari U."/>
            <person name="Heaggans S.Y."/>
            <person name="Muraleedharan M."/>
            <person name="Velayutham D."/>
            <person name="Santhosh S."/>
            <person name="Hayward G.S."/>
        </authorList>
    </citation>
    <scope>NUCLEOTIDE SEQUENCE</scope>
    <source>
        <strain evidence="2">IP43 Chellama Vandalur</strain>
    </source>
</reference>
<reference evidence="2" key="2">
    <citation type="journal article" date="2013" name="J. Wildl. Dis.">
        <title>Fatal herpesvirus hemorrhagic disease in wild and orphan asian elephants in southern India.</title>
        <authorList>
            <person name="Zachariah A."/>
            <person name="Zong J.-C."/>
            <person name="Long S.Y."/>
            <person name="Latimer E.M."/>
            <person name="Heaggans S.Y."/>
            <person name="Richman L.K."/>
            <person name="Hayward G.S."/>
        </authorList>
    </citation>
    <scope>NUCLEOTIDE SEQUENCE</scope>
    <source>
        <strain evidence="2">IP43 Chellama Vandalur</strain>
    </source>
</reference>